<dbReference type="Proteomes" id="UP000182693">
    <property type="component" value="Unassembled WGS sequence"/>
</dbReference>
<evidence type="ECO:0008006" key="5">
    <source>
        <dbReference type="Google" id="ProtNLM"/>
    </source>
</evidence>
<reference evidence="3 4" key="1">
    <citation type="journal article" date="2016" name="Environ. Microbiol.">
        <title>Genomic resolution of a cold subsurface aquifer community provides metabolic insights for novel microbes adapted to high CO concentrations.</title>
        <authorList>
            <person name="Probst A.J."/>
            <person name="Castelle C.J."/>
            <person name="Singh A."/>
            <person name="Brown C.T."/>
            <person name="Anantharaman K."/>
            <person name="Sharon I."/>
            <person name="Hug L.A."/>
            <person name="Burstein D."/>
            <person name="Emerson J.B."/>
            <person name="Thomas B.C."/>
            <person name="Banfield J.F."/>
        </authorList>
    </citation>
    <scope>NUCLEOTIDE SEQUENCE [LARGE SCALE GENOMIC DNA]</scope>
    <source>
        <strain evidence="3">CG1_02_39_135</strain>
    </source>
</reference>
<gene>
    <name evidence="3" type="ORF">AUJ30_01115</name>
</gene>
<dbReference type="STRING" id="1805425.AUJ30_01115"/>
<proteinExistence type="predicted"/>
<evidence type="ECO:0000313" key="4">
    <source>
        <dbReference type="Proteomes" id="UP000182693"/>
    </source>
</evidence>
<keyword evidence="2" id="KW-1133">Transmembrane helix</keyword>
<feature type="region of interest" description="Disordered" evidence="1">
    <location>
        <begin position="1"/>
        <end position="25"/>
    </location>
</feature>
<keyword evidence="2" id="KW-0472">Membrane</keyword>
<dbReference type="EMBL" id="MNWX01000020">
    <property type="protein sequence ID" value="OIO65360.1"/>
    <property type="molecule type" value="Genomic_DNA"/>
</dbReference>
<protein>
    <recommendedName>
        <fullName evidence="5">DUF11 domain-containing protein</fullName>
    </recommendedName>
</protein>
<sequence>MPLEELEKEEKIPSSPKTGWLEETPETEKKTSGFLARFSQMSRRLFWILIVGILILMAIGGFYFYQYLTARDIVFSLKAPANAMLGVPFDIEINIQNNFDNSLKDIKLSMILPEGTAFAAESAEKRTLNRSFGDLDKKSGLQEKIPLIIFGNEQSLKKFEIAVSYFPPTMGPKARFEQVKSVEVAVEEPGIKLDLIAPQKVLNNEDFEIEVQYQNVSDIDFSGVELELDYPKFFTFKNTTVNPSAGNNVWKIGDLAKNSDKGSLVIKGSVISAEKSFFEIKGSLKAEFFGQKYLISKKAAGLNIAQSPLALNITLNDQLNYLASLNSDLKYKINFRNNSDVGLNDVVIKAKLTGEMFNFQNLRTPGFFNSKDNTIIWNVANTPGLRLVAPGSEGFVEFEIETKEAYPIKRVSDKNFVLKVEAEISSPTVPYYVASEKTIGLADLKTKVGGKITINSFIDKRIIAPKVNTPANFTIRWTITNYSTDVKNIEVRAFLQSGVRWTGQTQTNATSTLAYNERTQEITWLIDRIPATKGIISKAVEAVFQIEATPNITQVGQPMPLLSETAMKGFDEFGNLELTDSAKPLTTGLPVIP</sequence>
<evidence type="ECO:0000256" key="2">
    <source>
        <dbReference type="SAM" id="Phobius"/>
    </source>
</evidence>
<name>A0A1J4XWH3_9BACT</name>
<evidence type="ECO:0000256" key="1">
    <source>
        <dbReference type="SAM" id="MobiDB-lite"/>
    </source>
</evidence>
<accession>A0A1J4XWH3</accession>
<evidence type="ECO:0000313" key="3">
    <source>
        <dbReference type="EMBL" id="OIO65360.1"/>
    </source>
</evidence>
<comment type="caution">
    <text evidence="3">The sequence shown here is derived from an EMBL/GenBank/DDBJ whole genome shotgun (WGS) entry which is preliminary data.</text>
</comment>
<feature type="transmembrane region" description="Helical" evidence="2">
    <location>
        <begin position="45"/>
        <end position="65"/>
    </location>
</feature>
<dbReference type="AlphaFoldDB" id="A0A1J4XWH3"/>
<keyword evidence="2" id="KW-0812">Transmembrane</keyword>
<organism evidence="3 4">
    <name type="scientific">Candidatus Wolfebacteria bacterium CG1_02_39_135</name>
    <dbReference type="NCBI Taxonomy" id="1805425"/>
    <lineage>
        <taxon>Bacteria</taxon>
        <taxon>Candidatus Wolfeibacteriota</taxon>
    </lineage>
</organism>